<feature type="region of interest" description="Disordered" evidence="1">
    <location>
        <begin position="1"/>
        <end position="20"/>
    </location>
</feature>
<name>A0ABP0CHU0_9PEZI</name>
<dbReference type="EMBL" id="CAWUHB010000055">
    <property type="protein sequence ID" value="CAK7230759.1"/>
    <property type="molecule type" value="Genomic_DNA"/>
</dbReference>
<evidence type="ECO:0000256" key="1">
    <source>
        <dbReference type="SAM" id="MobiDB-lite"/>
    </source>
</evidence>
<sequence>MPRPKTTSNLIGRLQQPGTDSKERAALEALAAKMIELFHEKHQRSFVREAAALAPVVPLGSFMELISAFSSAIIADAGNNSLEPDLCREYLGVLRHIGVEQDGAEYKASDLKLGQVMYSMLPRLQRAVTAADENMQYQLIICLARVLDLIKDIGRENLHKPLLDQLKDLSASKEIRLAQAAGFAHEALRCIPDDEGPLKAFARNTGKVVEGACKIAGAVITMDPSKLVDGLVVIENMPEMLSAAIDQGKAVPETIESMKDGGSATLQKRHKRCDAPCRQDTDFLCGMYALLEHAWLEEEGSGHADTDSTQADIVRTINCLPPPKERSSNLITAWKDAVQDTIGPTSIITSTHQPRSKLKVFFAKPLQWGQHSYDVSHLPAQQGTLPSNLLTKAWLGCQEAQLFYADEALHEYYVASNEVLLQIQRISGELLPMERCYINLGIVAKNREAASSLCSDGAEPSVISLPEIFDKRECNDGVARVPRRILVDMQPWAALYDRVLWLPLRNLKRHNGRSDLRLEDLMRCEFFPQADDAAIFSAALGDCGSGNDNGSRTLFLLDGFDEVSQQLDADNQMSRFLMWLLNRPDVLITSRPGATLPDAMSALDCELETTGFNDRQIKKYVYHASPTRDDAYAVLDHLFSSQLLKSLAKIPVQPDAICYVSSDNGMLPGTHGNPTQHFASTTAIYEAIECRLWCKDIPRLAKRFPDGNAITEEKARKLRLPKHIHSHVEDKIRLLQAMAFAGMCNEVVSFEQHHLDAIQMHMGLQFAGPIDDKLENISCLRASDASAPLSTADHRHHRQTRTYHFIHLTYQEYFAAQSFVSHWIPATELKCVTLSTGLSYPVNADDFLHDNRHNVRFHVFWQFVSGILRSEQDGDESHSSSTTPALTRLFNALEEPPRDLLGVKHRLFIEQCAHEADPSEKMPQFRPNRAALSR</sequence>
<gene>
    <name evidence="4" type="ORF">SCUCBS95973_007680</name>
</gene>
<evidence type="ECO:0000313" key="4">
    <source>
        <dbReference type="EMBL" id="CAK7230759.1"/>
    </source>
</evidence>
<evidence type="ECO:0000259" key="2">
    <source>
        <dbReference type="Pfam" id="PF05729"/>
    </source>
</evidence>
<dbReference type="Pfam" id="PF05729">
    <property type="entry name" value="NACHT"/>
    <property type="match status" value="1"/>
</dbReference>
<evidence type="ECO:0008006" key="6">
    <source>
        <dbReference type="Google" id="ProtNLM"/>
    </source>
</evidence>
<feature type="domain" description="Arm-like repeat" evidence="3">
    <location>
        <begin position="274"/>
        <end position="394"/>
    </location>
</feature>
<dbReference type="PANTHER" id="PTHR46312">
    <property type="entry name" value="NACHT DOMAIN-CONTAINING PROTEIN"/>
    <property type="match status" value="1"/>
</dbReference>
<feature type="domain" description="Arm-like repeat" evidence="3">
    <location>
        <begin position="2"/>
        <end position="268"/>
    </location>
</feature>
<protein>
    <recommendedName>
        <fullName evidence="6">NACHT domain-containing protein</fullName>
    </recommendedName>
</protein>
<evidence type="ECO:0000259" key="3">
    <source>
        <dbReference type="Pfam" id="PF23948"/>
    </source>
</evidence>
<proteinExistence type="predicted"/>
<dbReference type="InterPro" id="IPR027417">
    <property type="entry name" value="P-loop_NTPase"/>
</dbReference>
<organism evidence="4 5">
    <name type="scientific">Sporothrix curviconia</name>
    <dbReference type="NCBI Taxonomy" id="1260050"/>
    <lineage>
        <taxon>Eukaryota</taxon>
        <taxon>Fungi</taxon>
        <taxon>Dikarya</taxon>
        <taxon>Ascomycota</taxon>
        <taxon>Pezizomycotina</taxon>
        <taxon>Sordariomycetes</taxon>
        <taxon>Sordariomycetidae</taxon>
        <taxon>Ophiostomatales</taxon>
        <taxon>Ophiostomataceae</taxon>
        <taxon>Sporothrix</taxon>
    </lineage>
</organism>
<evidence type="ECO:0000313" key="5">
    <source>
        <dbReference type="Proteomes" id="UP001642405"/>
    </source>
</evidence>
<reference evidence="4 5" key="1">
    <citation type="submission" date="2024-01" db="EMBL/GenBank/DDBJ databases">
        <authorList>
            <person name="Allen C."/>
            <person name="Tagirdzhanova G."/>
        </authorList>
    </citation>
    <scope>NUCLEOTIDE SEQUENCE [LARGE SCALE GENOMIC DNA]</scope>
</reference>
<dbReference type="Proteomes" id="UP001642405">
    <property type="component" value="Unassembled WGS sequence"/>
</dbReference>
<dbReference type="InterPro" id="IPR056251">
    <property type="entry name" value="Arm_rpt_dom"/>
</dbReference>
<feature type="compositionally biased region" description="Polar residues" evidence="1">
    <location>
        <begin position="1"/>
        <end position="10"/>
    </location>
</feature>
<dbReference type="PANTHER" id="PTHR46312:SF2">
    <property type="entry name" value="NUCLEOTIDE-BINDING OLIGOMERIZATION DOMAIN-CONTAINING PROTEIN 2-LIKE"/>
    <property type="match status" value="1"/>
</dbReference>
<comment type="caution">
    <text evidence="4">The sequence shown here is derived from an EMBL/GenBank/DDBJ whole genome shotgun (WGS) entry which is preliminary data.</text>
</comment>
<dbReference type="Pfam" id="PF23948">
    <property type="entry name" value="ARM_5"/>
    <property type="match status" value="2"/>
</dbReference>
<dbReference type="InterPro" id="IPR007111">
    <property type="entry name" value="NACHT_NTPase"/>
</dbReference>
<feature type="domain" description="NACHT" evidence="2">
    <location>
        <begin position="497"/>
        <end position="623"/>
    </location>
</feature>
<accession>A0ABP0CHU0</accession>
<keyword evidence="5" id="KW-1185">Reference proteome</keyword>
<dbReference type="Gene3D" id="3.40.50.300">
    <property type="entry name" value="P-loop containing nucleotide triphosphate hydrolases"/>
    <property type="match status" value="1"/>
</dbReference>